<accession>A0ABU7PGZ2</accession>
<sequence length="610" mass="63745">MASHHHSENPWRVRVDDADGSPCGAGVLLDERHVLTCAHVVRYAGAAPEGSVPHVRISSVACHPEWSRTARVAPESWVHRNGTRRGDVALLELDEPTDCGTRTALWQAPISGGRVRVYGFPAAEPYGIGTDAELAGSGGREGEWGLLNQVHAGGPWIERGYSGAGVMALGGEFDGRVIGIVVADYVNGGARAAWMLPTEAVLAYLPQIGPAGGGRANRLGPAGADWPDDVLGDTLRLALTQELTRLLDGGWSGTVVVRTGGATGTGDSWLVRLVRTADPAARATVTDAELTDAPGDTVLGLGAIDAAFDARGRSAAEVRGYLADRFGLRRDDPGFVRQFLRLRPAPCVVVAGIDRATDPDVLMAEVLGPLAARARSRGIRLVLGFEGPPPAGLAHEVSLDPEPLTGGSPAGSHGVVSAAAAAAAVERLAAEETAAARLQTEWGLKFFAPPQLPQSLAPRLRVRLAVARGTEPNGEVTAVHEQAVAARAAVARYDRDLRRLADTCEDLRQSLELQRMRAARYYGDEDRQLAVLHAPAARGLRTPPIDLVAARTLVERYTDEVNRRIGAQDRARGRGGDAGSGGSGGGGSGEASDGDGPGREGHGGARGGEG</sequence>
<keyword evidence="4" id="KW-1185">Reference proteome</keyword>
<organism evidence="3 4">
    <name type="scientific">Actinacidiphila polyblastidii</name>
    <dbReference type="NCBI Taxonomy" id="3110430"/>
    <lineage>
        <taxon>Bacteria</taxon>
        <taxon>Bacillati</taxon>
        <taxon>Actinomycetota</taxon>
        <taxon>Actinomycetes</taxon>
        <taxon>Kitasatosporales</taxon>
        <taxon>Streptomycetaceae</taxon>
        <taxon>Actinacidiphila</taxon>
    </lineage>
</organism>
<keyword evidence="1" id="KW-0175">Coiled coil</keyword>
<dbReference type="Pfam" id="PF13365">
    <property type="entry name" value="Trypsin_2"/>
    <property type="match status" value="1"/>
</dbReference>
<dbReference type="RefSeq" id="WP_330798410.1">
    <property type="nucleotide sequence ID" value="NZ_JAZEWV010000024.1"/>
</dbReference>
<dbReference type="InterPro" id="IPR043504">
    <property type="entry name" value="Peptidase_S1_PA_chymotrypsin"/>
</dbReference>
<protein>
    <submittedName>
        <fullName evidence="3">Trypsin-like peptidase domain-containing protein</fullName>
    </submittedName>
</protein>
<feature type="coiled-coil region" evidence="1">
    <location>
        <begin position="490"/>
        <end position="517"/>
    </location>
</feature>
<dbReference type="InterPro" id="IPR009003">
    <property type="entry name" value="Peptidase_S1_PA"/>
</dbReference>
<reference evidence="3 4" key="1">
    <citation type="submission" date="2023-12" db="EMBL/GenBank/DDBJ databases">
        <title>Streptomyces sp. V4-01.</title>
        <authorList>
            <person name="Somphong A."/>
            <person name="Phongsopitanun W."/>
        </authorList>
    </citation>
    <scope>NUCLEOTIDE SEQUENCE [LARGE SCALE GENOMIC DNA]</scope>
    <source>
        <strain evidence="3 4">V4-01</strain>
    </source>
</reference>
<feature type="compositionally biased region" description="Basic and acidic residues" evidence="2">
    <location>
        <begin position="596"/>
        <end position="610"/>
    </location>
</feature>
<evidence type="ECO:0000313" key="4">
    <source>
        <dbReference type="Proteomes" id="UP001344658"/>
    </source>
</evidence>
<dbReference type="Gene3D" id="2.40.10.10">
    <property type="entry name" value="Trypsin-like serine proteases"/>
    <property type="match status" value="2"/>
</dbReference>
<feature type="compositionally biased region" description="Basic and acidic residues" evidence="2">
    <location>
        <begin position="564"/>
        <end position="575"/>
    </location>
</feature>
<comment type="caution">
    <text evidence="3">The sequence shown here is derived from an EMBL/GenBank/DDBJ whole genome shotgun (WGS) entry which is preliminary data.</text>
</comment>
<dbReference type="SUPFAM" id="SSF50494">
    <property type="entry name" value="Trypsin-like serine proteases"/>
    <property type="match status" value="1"/>
</dbReference>
<proteinExistence type="predicted"/>
<evidence type="ECO:0000256" key="1">
    <source>
        <dbReference type="SAM" id="Coils"/>
    </source>
</evidence>
<dbReference type="Proteomes" id="UP001344658">
    <property type="component" value="Unassembled WGS sequence"/>
</dbReference>
<feature type="region of interest" description="Disordered" evidence="2">
    <location>
        <begin position="564"/>
        <end position="610"/>
    </location>
</feature>
<dbReference type="EMBL" id="JAZEWV010000024">
    <property type="protein sequence ID" value="MEE4545087.1"/>
    <property type="molecule type" value="Genomic_DNA"/>
</dbReference>
<evidence type="ECO:0000313" key="3">
    <source>
        <dbReference type="EMBL" id="MEE4545087.1"/>
    </source>
</evidence>
<feature type="compositionally biased region" description="Gly residues" evidence="2">
    <location>
        <begin position="576"/>
        <end position="589"/>
    </location>
</feature>
<name>A0ABU7PGZ2_9ACTN</name>
<evidence type="ECO:0000256" key="2">
    <source>
        <dbReference type="SAM" id="MobiDB-lite"/>
    </source>
</evidence>
<gene>
    <name evidence="3" type="ORF">V2S66_24355</name>
</gene>